<organism evidence="1">
    <name type="scientific">freshwater metagenome</name>
    <dbReference type="NCBI Taxonomy" id="449393"/>
    <lineage>
        <taxon>unclassified sequences</taxon>
        <taxon>metagenomes</taxon>
        <taxon>ecological metagenomes</taxon>
    </lineage>
</organism>
<evidence type="ECO:0000313" key="1">
    <source>
        <dbReference type="EMBL" id="CAB5036745.1"/>
    </source>
</evidence>
<dbReference type="AlphaFoldDB" id="A0A6J7S676"/>
<name>A0A6J7S676_9ZZZZ</name>
<gene>
    <name evidence="1" type="ORF">UFOPK4175_00972</name>
</gene>
<protein>
    <submittedName>
        <fullName evidence="1">Unannotated protein</fullName>
    </submittedName>
</protein>
<proteinExistence type="predicted"/>
<sequence>MPADVIADKAGLTRRGSHVTGVGLDYGRVLWVVSRDHALRLLFDLVLCLGLRLLLSLRLLFSLSLWLLCDFHFSLVGGRFGGSLSLWSIGVGL</sequence>
<reference evidence="1" key="1">
    <citation type="submission" date="2020-05" db="EMBL/GenBank/DDBJ databases">
        <authorList>
            <person name="Chiriac C."/>
            <person name="Salcher M."/>
            <person name="Ghai R."/>
            <person name="Kavagutti S V."/>
        </authorList>
    </citation>
    <scope>NUCLEOTIDE SEQUENCE</scope>
</reference>
<accession>A0A6J7S676</accession>
<dbReference type="EMBL" id="CAFBPX010000181">
    <property type="protein sequence ID" value="CAB5036745.1"/>
    <property type="molecule type" value="Genomic_DNA"/>
</dbReference>